<protein>
    <submittedName>
        <fullName evidence="4">DNA-binding domain-containing protein, AraC-type</fullName>
    </submittedName>
</protein>
<dbReference type="Gene3D" id="1.10.10.60">
    <property type="entry name" value="Homeodomain-like"/>
    <property type="match status" value="1"/>
</dbReference>
<dbReference type="Pfam" id="PF06719">
    <property type="entry name" value="AraC_N"/>
    <property type="match status" value="1"/>
</dbReference>
<evidence type="ECO:0000313" key="4">
    <source>
        <dbReference type="EMBL" id="AEX52458.1"/>
    </source>
</evidence>
<keyword evidence="1" id="KW-0805">Transcription regulation</keyword>
<dbReference type="OrthoDB" id="34150at2"/>
<name>H2IQT5_RAHAC</name>
<proteinExistence type="predicted"/>
<keyword evidence="5" id="KW-1185">Reference proteome</keyword>
<dbReference type="PANTHER" id="PTHR43436">
    <property type="entry name" value="ARAC-FAMILY TRANSCRIPTIONAL REGULATOR"/>
    <property type="match status" value="1"/>
</dbReference>
<dbReference type="SUPFAM" id="SSF46689">
    <property type="entry name" value="Homeodomain-like"/>
    <property type="match status" value="2"/>
</dbReference>
<dbReference type="STRING" id="745277.Rahaq2_2607"/>
<accession>H2IQT5</accession>
<dbReference type="PROSITE" id="PS01124">
    <property type="entry name" value="HTH_ARAC_FAMILY_2"/>
    <property type="match status" value="1"/>
</dbReference>
<sequence>MTFPALTVTEQMIALLDQLTPHEGYNLTALADVRFLRSNRPLLRTPVLYEPGIVIVVQGRKRGYLGNDVYLYDAQHYLTVSVPVPFTMETDASVSEPMLAIYMRLDFSLAAELLLQLDAYNPPQVDAPKSMVSSLMDDAMRASVLRFLQVMASPLDAEVLGRAMMRELYYRVLTGAQGGTLRSALTMQGQFGKVVKALRKLHAEYHSHLDVAALAKEAGMSLPTFHSHFKTVTDTSPIQYLKSTRLHQARLLMLRNNLTASAASAQVGYESVSQFSREFKRLFGLTPLNEVARMRQNFSLPAPVTPSDFISSH</sequence>
<dbReference type="GO" id="GO:0003700">
    <property type="term" value="F:DNA-binding transcription factor activity"/>
    <property type="evidence" value="ECO:0007669"/>
    <property type="project" value="InterPro"/>
</dbReference>
<evidence type="ECO:0000256" key="1">
    <source>
        <dbReference type="ARBA" id="ARBA00023015"/>
    </source>
</evidence>
<dbReference type="eggNOG" id="COG2207">
    <property type="taxonomic scope" value="Bacteria"/>
</dbReference>
<dbReference type="AlphaFoldDB" id="H2IQT5"/>
<dbReference type="RefSeq" id="WP_015697610.1">
    <property type="nucleotide sequence ID" value="NC_016818.1"/>
</dbReference>
<dbReference type="Pfam" id="PF12833">
    <property type="entry name" value="HTH_18"/>
    <property type="match status" value="1"/>
</dbReference>
<dbReference type="Proteomes" id="UP000009010">
    <property type="component" value="Chromosome"/>
</dbReference>
<reference evidence="4 5" key="1">
    <citation type="journal article" date="2012" name="J. Bacteriol.">
        <title>Complete Genome Sequence of Rahnella aquatilis CIP 78.65.</title>
        <authorList>
            <person name="Martinez R.J."/>
            <person name="Bruce D."/>
            <person name="Detter C."/>
            <person name="Goodwin L.A."/>
            <person name="Han J."/>
            <person name="Han C.S."/>
            <person name="Held B."/>
            <person name="Land M.L."/>
            <person name="Mikhailova N."/>
            <person name="Nolan M."/>
            <person name="Pennacchio L."/>
            <person name="Pitluck S."/>
            <person name="Tapia R."/>
            <person name="Woyke T."/>
            <person name="Sobecky P.A."/>
        </authorList>
    </citation>
    <scope>NUCLEOTIDE SEQUENCE [LARGE SCALE GENOMIC DNA]</scope>
    <source>
        <strain evidence="5">ATCC 33071 / DSM 4594 / JCM 1683 / NBRC 105701 / NCIMB 13365 / CIP 78.65</strain>
    </source>
</reference>
<dbReference type="SMART" id="SM00342">
    <property type="entry name" value="HTH_ARAC"/>
    <property type="match status" value="1"/>
</dbReference>
<dbReference type="InterPro" id="IPR018060">
    <property type="entry name" value="HTH_AraC"/>
</dbReference>
<keyword evidence="2" id="KW-0804">Transcription</keyword>
<keyword evidence="4" id="KW-0238">DNA-binding</keyword>
<dbReference type="PATRIC" id="fig|745277.3.peg.2517"/>
<feature type="domain" description="HTH araC/xylS-type" evidence="3">
    <location>
        <begin position="195"/>
        <end position="293"/>
    </location>
</feature>
<evidence type="ECO:0000256" key="2">
    <source>
        <dbReference type="ARBA" id="ARBA00023163"/>
    </source>
</evidence>
<evidence type="ECO:0000259" key="3">
    <source>
        <dbReference type="PROSITE" id="PS01124"/>
    </source>
</evidence>
<evidence type="ECO:0000313" key="5">
    <source>
        <dbReference type="Proteomes" id="UP000009010"/>
    </source>
</evidence>
<dbReference type="EMBL" id="CP003244">
    <property type="protein sequence ID" value="AEX52458.1"/>
    <property type="molecule type" value="Genomic_DNA"/>
</dbReference>
<gene>
    <name evidence="4" type="ordered locus">Rahaq2_2607</name>
</gene>
<dbReference type="PANTHER" id="PTHR43436:SF2">
    <property type="entry name" value="ARAC_XYLS FAMILY TRANSCRIPTIONAL REGULATOR"/>
    <property type="match status" value="1"/>
</dbReference>
<dbReference type="InterPro" id="IPR009057">
    <property type="entry name" value="Homeodomain-like_sf"/>
</dbReference>
<reference evidence="5" key="2">
    <citation type="submission" date="2012-01" db="EMBL/GenBank/DDBJ databases">
        <title>Complete sequence of chromosome of Rahnella aquatilis CIP 78.65.</title>
        <authorList>
            <person name="Lucas S."/>
            <person name="Han J."/>
            <person name="Lapidus A."/>
            <person name="Cheng J.-F."/>
            <person name="Goodwin L."/>
            <person name="Pitluck S."/>
            <person name="Peters L."/>
            <person name="Ovchinnikova G."/>
            <person name="Held B."/>
            <person name="Detter J.C."/>
            <person name="Han C."/>
            <person name="Tapia R."/>
            <person name="Land M."/>
            <person name="Hauser L."/>
            <person name="Kyrpides N."/>
            <person name="Ivanova N."/>
            <person name="Pagani I."/>
            <person name="Sobecky P."/>
            <person name="Martinez R."/>
            <person name="Woyke T."/>
        </authorList>
    </citation>
    <scope>NUCLEOTIDE SEQUENCE [LARGE SCALE GENOMIC DNA]</scope>
    <source>
        <strain evidence="5">ATCC 33071 / DSM 4594 / JCM 1683 / NBRC 105701 / NCIMB 13365 / CIP 78.65</strain>
    </source>
</reference>
<organism evidence="4 5">
    <name type="scientific">Rahnella aquatilis (strain ATCC 33071 / DSM 4594 / JCM 1683 / NBRC 105701 / NCIMB 13365 / CIP 78.65)</name>
    <dbReference type="NCBI Taxonomy" id="745277"/>
    <lineage>
        <taxon>Bacteria</taxon>
        <taxon>Pseudomonadati</taxon>
        <taxon>Pseudomonadota</taxon>
        <taxon>Gammaproteobacteria</taxon>
        <taxon>Enterobacterales</taxon>
        <taxon>Yersiniaceae</taxon>
        <taxon>Rahnella</taxon>
    </lineage>
</organism>
<dbReference type="HOGENOM" id="CLU_000445_100_2_6"/>
<dbReference type="KEGG" id="raq:Rahaq2_2607"/>
<dbReference type="InterPro" id="IPR009594">
    <property type="entry name" value="Tscrpt_reg_HTH_AraC_N"/>
</dbReference>
<dbReference type="GO" id="GO:0043565">
    <property type="term" value="F:sequence-specific DNA binding"/>
    <property type="evidence" value="ECO:0007669"/>
    <property type="project" value="InterPro"/>
</dbReference>